<gene>
    <name evidence="2" type="ORF">BC742_2408</name>
</gene>
<dbReference type="EMBL" id="RBXN01000009">
    <property type="protein sequence ID" value="RKT49817.1"/>
    <property type="molecule type" value="Genomic_DNA"/>
</dbReference>
<keyword evidence="1" id="KW-0812">Transmembrane</keyword>
<keyword evidence="1" id="KW-0472">Membrane</keyword>
<feature type="transmembrane region" description="Helical" evidence="1">
    <location>
        <begin position="21"/>
        <end position="39"/>
    </location>
</feature>
<organism evidence="2 3">
    <name type="scientific">Coprobacter fastidiosus NSB1 = JCM 33896</name>
    <dbReference type="NCBI Taxonomy" id="1349822"/>
    <lineage>
        <taxon>Bacteria</taxon>
        <taxon>Pseudomonadati</taxon>
        <taxon>Bacteroidota</taxon>
        <taxon>Bacteroidia</taxon>
        <taxon>Bacteroidales</taxon>
        <taxon>Barnesiellaceae</taxon>
        <taxon>Coprobacter</taxon>
    </lineage>
</organism>
<dbReference type="Proteomes" id="UP000269493">
    <property type="component" value="Unassembled WGS sequence"/>
</dbReference>
<accession>A0A495VMK3</accession>
<dbReference type="AlphaFoldDB" id="A0A495VMK3"/>
<evidence type="ECO:0000256" key="1">
    <source>
        <dbReference type="SAM" id="Phobius"/>
    </source>
</evidence>
<proteinExistence type="predicted"/>
<keyword evidence="1" id="KW-1133">Transmembrane helix</keyword>
<evidence type="ECO:0000313" key="3">
    <source>
        <dbReference type="Proteomes" id="UP000269493"/>
    </source>
</evidence>
<comment type="caution">
    <text evidence="2">The sequence shown here is derived from an EMBL/GenBank/DDBJ whole genome shotgun (WGS) entry which is preliminary data.</text>
</comment>
<feature type="transmembrane region" description="Helical" evidence="1">
    <location>
        <begin position="51"/>
        <end position="69"/>
    </location>
</feature>
<reference evidence="2 3" key="1">
    <citation type="submission" date="2018-10" db="EMBL/GenBank/DDBJ databases">
        <title>Genomic Encyclopedia of Archaeal and Bacterial Type Strains, Phase II (KMG-II): from individual species to whole genera.</title>
        <authorList>
            <person name="Goeker M."/>
        </authorList>
    </citation>
    <scope>NUCLEOTIDE SEQUENCE [LARGE SCALE GENOMIC DNA]</scope>
    <source>
        <strain evidence="2 3">NSB1</strain>
    </source>
</reference>
<name>A0A495VMK3_9BACT</name>
<sequence>METENDLQKPQKPTKKINMGYIFGIFMILIYFGMAYLLIFTPLFENTFSEIFRYSIGIVFAIYGIFRAYRQIRNQRYS</sequence>
<protein>
    <submittedName>
        <fullName evidence="2">Uncharacterized protein</fullName>
    </submittedName>
</protein>
<evidence type="ECO:0000313" key="2">
    <source>
        <dbReference type="EMBL" id="RKT49817.1"/>
    </source>
</evidence>
<keyword evidence="3" id="KW-1185">Reference proteome</keyword>